<feature type="transmembrane region" description="Helical" evidence="1">
    <location>
        <begin position="81"/>
        <end position="99"/>
    </location>
</feature>
<protein>
    <submittedName>
        <fullName evidence="2">Uncharacterized protein</fullName>
    </submittedName>
</protein>
<dbReference type="AlphaFoldDB" id="A0A1G5AU49"/>
<evidence type="ECO:0000313" key="2">
    <source>
        <dbReference type="EMBL" id="SCX81412.1"/>
    </source>
</evidence>
<evidence type="ECO:0000256" key="1">
    <source>
        <dbReference type="SAM" id="Phobius"/>
    </source>
</evidence>
<sequence length="100" mass="10942">MIQPLIDRALAVEAGLPDPAEEAGPRGCQPRLLRGGRCHRPVLSSSLTWKGPTPVPVRMHPQDLSALPSMRRIGLPIPRQAVSWSWVTIGSLAFVIVAFW</sequence>
<dbReference type="EMBL" id="FMUN01000001">
    <property type="protein sequence ID" value="SCX81412.1"/>
    <property type="molecule type" value="Genomic_DNA"/>
</dbReference>
<gene>
    <name evidence="2" type="ORF">SAMN05661077_0546</name>
</gene>
<organism evidence="2 3">
    <name type="scientific">Thiohalorhabdus denitrificans</name>
    <dbReference type="NCBI Taxonomy" id="381306"/>
    <lineage>
        <taxon>Bacteria</taxon>
        <taxon>Pseudomonadati</taxon>
        <taxon>Pseudomonadota</taxon>
        <taxon>Gammaproteobacteria</taxon>
        <taxon>Thiohalorhabdales</taxon>
        <taxon>Thiohalorhabdaceae</taxon>
        <taxon>Thiohalorhabdus</taxon>
    </lineage>
</organism>
<keyword evidence="3" id="KW-1185">Reference proteome</keyword>
<proteinExistence type="predicted"/>
<dbReference type="Proteomes" id="UP000183104">
    <property type="component" value="Unassembled WGS sequence"/>
</dbReference>
<dbReference type="STRING" id="381306.AN478_09290"/>
<accession>A0A1G5AU49</accession>
<keyword evidence="1" id="KW-0472">Membrane</keyword>
<evidence type="ECO:0000313" key="3">
    <source>
        <dbReference type="Proteomes" id="UP000183104"/>
    </source>
</evidence>
<reference evidence="3" key="1">
    <citation type="submission" date="2016-10" db="EMBL/GenBank/DDBJ databases">
        <authorList>
            <person name="Varghese N."/>
        </authorList>
    </citation>
    <scope>NUCLEOTIDE SEQUENCE [LARGE SCALE GENOMIC DNA]</scope>
    <source>
        <strain evidence="3">HL 19</strain>
    </source>
</reference>
<name>A0A1G5AU49_9GAMM</name>
<keyword evidence="1" id="KW-1133">Transmembrane helix</keyword>
<keyword evidence="1" id="KW-0812">Transmembrane</keyword>